<keyword evidence="5" id="KW-1185">Reference proteome</keyword>
<dbReference type="OrthoDB" id="1906601at2759"/>
<dbReference type="InParanoid" id="A0A2P5EE92"/>
<dbReference type="PANTHER" id="PTHR33831:SF8">
    <property type="entry name" value="SPARK DOMAIN-CONTAINING PROTEIN"/>
    <property type="match status" value="1"/>
</dbReference>
<feature type="domain" description="SPARK" evidence="2">
    <location>
        <begin position="75"/>
        <end position="223"/>
    </location>
</feature>
<reference evidence="5" key="1">
    <citation type="submission" date="2016-06" db="EMBL/GenBank/DDBJ databases">
        <title>Parallel loss of symbiosis genes in relatives of nitrogen-fixing non-legume Parasponia.</title>
        <authorList>
            <person name="Van Velzen R."/>
            <person name="Holmer R."/>
            <person name="Bu F."/>
            <person name="Rutten L."/>
            <person name="Van Zeijl A."/>
            <person name="Liu W."/>
            <person name="Santuari L."/>
            <person name="Cao Q."/>
            <person name="Sharma T."/>
            <person name="Shen D."/>
            <person name="Roswanjaya Y."/>
            <person name="Wardhani T."/>
            <person name="Kalhor M.S."/>
            <person name="Jansen J."/>
            <person name="Van den Hoogen J."/>
            <person name="Gungor B."/>
            <person name="Hartog M."/>
            <person name="Hontelez J."/>
            <person name="Verver J."/>
            <person name="Yang W.-C."/>
            <person name="Schijlen E."/>
            <person name="Repin R."/>
            <person name="Schilthuizen M."/>
            <person name="Schranz E."/>
            <person name="Heidstra R."/>
            <person name="Miyata K."/>
            <person name="Fedorova E."/>
            <person name="Kohlen W."/>
            <person name="Bisseling T."/>
            <person name="Smit S."/>
            <person name="Geurts R."/>
        </authorList>
    </citation>
    <scope>NUCLEOTIDE SEQUENCE [LARGE SCALE GENOMIC DNA]</scope>
    <source>
        <strain evidence="5">cv. RG33-2</strain>
    </source>
</reference>
<proteinExistence type="predicted"/>
<organism evidence="4 5">
    <name type="scientific">Trema orientale</name>
    <name type="common">Charcoal tree</name>
    <name type="synonym">Celtis orientalis</name>
    <dbReference type="NCBI Taxonomy" id="63057"/>
    <lineage>
        <taxon>Eukaryota</taxon>
        <taxon>Viridiplantae</taxon>
        <taxon>Streptophyta</taxon>
        <taxon>Embryophyta</taxon>
        <taxon>Tracheophyta</taxon>
        <taxon>Spermatophyta</taxon>
        <taxon>Magnoliopsida</taxon>
        <taxon>eudicotyledons</taxon>
        <taxon>Gunneridae</taxon>
        <taxon>Pentapetalae</taxon>
        <taxon>rosids</taxon>
        <taxon>fabids</taxon>
        <taxon>Rosales</taxon>
        <taxon>Cannabaceae</taxon>
        <taxon>Trema</taxon>
    </lineage>
</organism>
<evidence type="ECO:0000259" key="2">
    <source>
        <dbReference type="Pfam" id="PF19160"/>
    </source>
</evidence>
<evidence type="ECO:0000259" key="3">
    <source>
        <dbReference type="Pfam" id="PF26584"/>
    </source>
</evidence>
<dbReference type="STRING" id="63057.A0A2P5EE92"/>
<comment type="caution">
    <text evidence="4">The sequence shown here is derived from an EMBL/GenBank/DDBJ whole genome shotgun (WGS) entry which is preliminary data.</text>
</comment>
<dbReference type="InterPro" id="IPR043891">
    <property type="entry name" value="SPARK"/>
</dbReference>
<feature type="signal peptide" evidence="1">
    <location>
        <begin position="1"/>
        <end position="29"/>
    </location>
</feature>
<dbReference type="Pfam" id="PF26584">
    <property type="entry name" value="At1g61900"/>
    <property type="match status" value="1"/>
</dbReference>
<gene>
    <name evidence="4" type="ORF">TorRG33x02_203930</name>
</gene>
<accession>A0A2P5EE92</accession>
<dbReference type="Proteomes" id="UP000237000">
    <property type="component" value="Unassembled WGS sequence"/>
</dbReference>
<dbReference type="PANTHER" id="PTHR33831">
    <property type="entry name" value="GPI-ANCHORED PROTEIN"/>
    <property type="match status" value="1"/>
</dbReference>
<dbReference type="GO" id="GO:0005886">
    <property type="term" value="C:plasma membrane"/>
    <property type="evidence" value="ECO:0007669"/>
    <property type="project" value="TreeGrafter"/>
</dbReference>
<sequence length="444" mass="47695">MRQGVLLVSWGLILQLTLLLFLCFSKCHGGSLGEIRGLAPQISPSENSEPFLPTLGPSPMMPLTPLTNGSIPALSGLCTLNFSAVETLFSITTTDCWTSFAPYLANVVCCPQFDATLVTLIGQSSKFSGMLALNLTHSKYCLSDVEKILTSRGANVRLQKICSIQSANLTEASCPVVSTDAFEGRVDSSRLLSACGKIDHVNECCDQVCQNAISDAAQKIALNGLPSLSGAAVSPEHLTRIDDCRNIVLRWLASKLDPPSANSVLRGLANCKINKACPLVFPNMTHVVQECGEVLRNQTACCKAMENYVSKLQEQSFITNVQALNCAASLGTKLQKANVSNNLYNLCHINIKDFSLQESGCLLPSLPSDATYDKTSGVSFICDLNDNIAAPWPSPSSEPVSFCNKTTKLPALPKATSAQKGIQMQNWKVPLFMSALSAIKLLLL</sequence>
<dbReference type="Pfam" id="PF19160">
    <property type="entry name" value="SPARK"/>
    <property type="match status" value="1"/>
</dbReference>
<dbReference type="AlphaFoldDB" id="A0A2P5EE92"/>
<dbReference type="InterPro" id="IPR040336">
    <property type="entry name" value="At1g61900-like"/>
</dbReference>
<evidence type="ECO:0000256" key="1">
    <source>
        <dbReference type="SAM" id="SignalP"/>
    </source>
</evidence>
<evidence type="ECO:0000313" key="5">
    <source>
        <dbReference type="Proteomes" id="UP000237000"/>
    </source>
</evidence>
<protein>
    <submittedName>
        <fullName evidence="4">Uncharacterized protein</fullName>
    </submittedName>
</protein>
<evidence type="ECO:0000313" key="4">
    <source>
        <dbReference type="EMBL" id="PON83842.1"/>
    </source>
</evidence>
<feature type="domain" description="At1g61900-like C-terminal" evidence="3">
    <location>
        <begin position="275"/>
        <end position="348"/>
    </location>
</feature>
<name>A0A2P5EE92_TREOI</name>
<feature type="chain" id="PRO_5015198482" evidence="1">
    <location>
        <begin position="30"/>
        <end position="444"/>
    </location>
</feature>
<dbReference type="EMBL" id="JXTC01000172">
    <property type="protein sequence ID" value="PON83842.1"/>
    <property type="molecule type" value="Genomic_DNA"/>
</dbReference>
<dbReference type="InterPro" id="IPR059003">
    <property type="entry name" value="At1g61900_C"/>
</dbReference>
<keyword evidence="1" id="KW-0732">Signal</keyword>